<dbReference type="InterPro" id="IPR001322">
    <property type="entry name" value="Lamin_tail_dom"/>
</dbReference>
<keyword evidence="4" id="KW-1185">Reference proteome</keyword>
<evidence type="ECO:0000313" key="4">
    <source>
        <dbReference type="Proteomes" id="UP001166304"/>
    </source>
</evidence>
<dbReference type="EMBL" id="JAHQXE010000005">
    <property type="protein sequence ID" value="MBV0903316.1"/>
    <property type="molecule type" value="Genomic_DNA"/>
</dbReference>
<evidence type="ECO:0000259" key="2">
    <source>
        <dbReference type="PROSITE" id="PS51841"/>
    </source>
</evidence>
<dbReference type="Pfam" id="PF00932">
    <property type="entry name" value="LTD"/>
    <property type="match status" value="1"/>
</dbReference>
<accession>A0AA41G492</accession>
<organism evidence="3 4">
    <name type="scientific">Haloarcula salina</name>
    <dbReference type="NCBI Taxonomy" id="1429914"/>
    <lineage>
        <taxon>Archaea</taxon>
        <taxon>Methanobacteriati</taxon>
        <taxon>Methanobacteriota</taxon>
        <taxon>Stenosarchaea group</taxon>
        <taxon>Halobacteria</taxon>
        <taxon>Halobacteriales</taxon>
        <taxon>Haloarculaceae</taxon>
        <taxon>Haloarcula</taxon>
    </lineage>
</organism>
<proteinExistence type="predicted"/>
<evidence type="ECO:0000313" key="3">
    <source>
        <dbReference type="EMBL" id="MBV0903316.1"/>
    </source>
</evidence>
<dbReference type="AlphaFoldDB" id="A0AA41G492"/>
<name>A0AA41G492_9EURY</name>
<reference evidence="3" key="1">
    <citation type="submission" date="2021-06" db="EMBL/GenBank/DDBJ databases">
        <title>New haloarchaea isolates fom saline soil.</title>
        <authorList>
            <person name="Duran-Viseras A."/>
            <person name="Sanchez-Porro C.S."/>
            <person name="Ventosa A."/>
        </authorList>
    </citation>
    <scope>NUCLEOTIDE SEQUENCE</scope>
    <source>
        <strain evidence="3">JCM 18369</strain>
    </source>
</reference>
<comment type="caution">
    <text evidence="3">The sequence shown here is derived from an EMBL/GenBank/DDBJ whole genome shotgun (WGS) entry which is preliminary data.</text>
</comment>
<dbReference type="Gene3D" id="2.60.40.1260">
    <property type="entry name" value="Lamin Tail domain"/>
    <property type="match status" value="1"/>
</dbReference>
<gene>
    <name evidence="3" type="ORF">KTS37_16125</name>
</gene>
<dbReference type="PROSITE" id="PS51841">
    <property type="entry name" value="LTD"/>
    <property type="match status" value="1"/>
</dbReference>
<sequence length="200" mass="21881">MNADIGSLLEGASRLEFDYAVGDVSEPASISDGSQLPAITRSRTRDEPFSERAQFAATEVNARDGNIGVWDFDPQTPEPTPEPTPTPEQTGDRLIVANIHEDASGNDHENENDEYVVFENTGETTLDLSGWTVEDEADNTYHFPDGFELEPGSKVTLYTGSGTDTEAELYWGSDAAIWNNGGDTIYVMDEDGETVVEKTY</sequence>
<dbReference type="Proteomes" id="UP001166304">
    <property type="component" value="Unassembled WGS sequence"/>
</dbReference>
<protein>
    <submittedName>
        <fullName evidence="3">Lamin tail domain-containing protein</fullName>
    </submittedName>
</protein>
<feature type="region of interest" description="Disordered" evidence="1">
    <location>
        <begin position="25"/>
        <end position="50"/>
    </location>
</feature>
<feature type="domain" description="LTD" evidence="2">
    <location>
        <begin position="81"/>
        <end position="200"/>
    </location>
</feature>
<evidence type="ECO:0000256" key="1">
    <source>
        <dbReference type="SAM" id="MobiDB-lite"/>
    </source>
</evidence>
<dbReference type="SUPFAM" id="SSF74853">
    <property type="entry name" value="Lamin A/C globular tail domain"/>
    <property type="match status" value="1"/>
</dbReference>
<dbReference type="InterPro" id="IPR036415">
    <property type="entry name" value="Lamin_tail_dom_sf"/>
</dbReference>